<gene>
    <name evidence="1" type="ORF">SDC9_89380</name>
</gene>
<sequence length="248" mass="27205">MKVVGSVTGLAKGEQIKSARFSGNTAYMVTFETTDPLYVVDLTNPSKPVIKGELKLPGFSSYLHPVGDNLIIGVGQSTAEQFYRDEKGNEIVTGFINTGLKASLFDVSDPENPKEISSLKLGGMGSWADFLYDHKGFIDITDKSMFAVRGTFTPNDSTNYAYEAAAKLVSYSRQDGLKLVSSFKGEDSYDTGNRITYIGDTLYHFTGRELVAYSFDGLVKQGSVEYSSYVVNDQVYDGVTEPAEKPYK</sequence>
<evidence type="ECO:0008006" key="2">
    <source>
        <dbReference type="Google" id="ProtNLM"/>
    </source>
</evidence>
<proteinExistence type="predicted"/>
<name>A0A644ZS47_9ZZZZ</name>
<protein>
    <recommendedName>
        <fullName evidence="2">Beta propeller domain-containing protein</fullName>
    </recommendedName>
</protein>
<dbReference type="Pfam" id="PF09826">
    <property type="entry name" value="Beta_propel"/>
    <property type="match status" value="1"/>
</dbReference>
<comment type="caution">
    <text evidence="1">The sequence shown here is derived from an EMBL/GenBank/DDBJ whole genome shotgun (WGS) entry which is preliminary data.</text>
</comment>
<dbReference type="AlphaFoldDB" id="A0A644ZS47"/>
<evidence type="ECO:0000313" key="1">
    <source>
        <dbReference type="EMBL" id="MPM42711.1"/>
    </source>
</evidence>
<reference evidence="1" key="1">
    <citation type="submission" date="2019-08" db="EMBL/GenBank/DDBJ databases">
        <authorList>
            <person name="Kucharzyk K."/>
            <person name="Murdoch R.W."/>
            <person name="Higgins S."/>
            <person name="Loffler F."/>
        </authorList>
    </citation>
    <scope>NUCLEOTIDE SEQUENCE</scope>
</reference>
<dbReference type="InterPro" id="IPR019198">
    <property type="entry name" value="Beta_propeller_containing"/>
</dbReference>
<organism evidence="1">
    <name type="scientific">bioreactor metagenome</name>
    <dbReference type="NCBI Taxonomy" id="1076179"/>
    <lineage>
        <taxon>unclassified sequences</taxon>
        <taxon>metagenomes</taxon>
        <taxon>ecological metagenomes</taxon>
    </lineage>
</organism>
<accession>A0A644ZS47</accession>
<dbReference type="EMBL" id="VSSQ01009829">
    <property type="protein sequence ID" value="MPM42711.1"/>
    <property type="molecule type" value="Genomic_DNA"/>
</dbReference>